<comment type="caution">
    <text evidence="1">The sequence shown here is derived from an EMBL/GenBank/DDBJ whole genome shotgun (WGS) entry which is preliminary data.</text>
</comment>
<dbReference type="Proteomes" id="UP000223834">
    <property type="component" value="Unassembled WGS sequence"/>
</dbReference>
<evidence type="ECO:0000313" key="1">
    <source>
        <dbReference type="EMBL" id="PGO77485.1"/>
    </source>
</evidence>
<gene>
    <name evidence="1" type="ORF">CN980_11760</name>
</gene>
<proteinExistence type="predicted"/>
<organism evidence="1 2">
    <name type="scientific">Bacillus cereus</name>
    <dbReference type="NCBI Taxonomy" id="1396"/>
    <lineage>
        <taxon>Bacteria</taxon>
        <taxon>Bacillati</taxon>
        <taxon>Bacillota</taxon>
        <taxon>Bacilli</taxon>
        <taxon>Bacillales</taxon>
        <taxon>Bacillaceae</taxon>
        <taxon>Bacillus</taxon>
        <taxon>Bacillus cereus group</taxon>
    </lineage>
</organism>
<feature type="non-terminal residue" evidence="1">
    <location>
        <position position="65"/>
    </location>
</feature>
<dbReference type="AlphaFoldDB" id="A0A9X7CC69"/>
<dbReference type="EMBL" id="NUIQ01000107">
    <property type="protein sequence ID" value="PGO77485.1"/>
    <property type="molecule type" value="Genomic_DNA"/>
</dbReference>
<reference evidence="1 2" key="1">
    <citation type="submission" date="2017-09" db="EMBL/GenBank/DDBJ databases">
        <title>Large-scale bioinformatics analysis of Bacillus genomes uncovers conserved roles of natural products in bacterial physiology.</title>
        <authorList>
            <consortium name="Agbiome Team Llc"/>
            <person name="Bleich R.M."/>
            <person name="Grubbs K.J."/>
            <person name="Santa Maria K.C."/>
            <person name="Allen S.E."/>
            <person name="Farag S."/>
            <person name="Shank E.A."/>
            <person name="Bowers A."/>
        </authorList>
    </citation>
    <scope>NUCLEOTIDE SEQUENCE [LARGE SCALE GENOMIC DNA]</scope>
    <source>
        <strain evidence="1 2">AFS049141</strain>
    </source>
</reference>
<accession>A0A9X7CC69</accession>
<protein>
    <submittedName>
        <fullName evidence="1">Uncharacterized protein</fullName>
    </submittedName>
</protein>
<name>A0A9X7CC69_BACCE</name>
<sequence>MNQEITLTEIDYKKLSLNFRRVASRFLKTNYSEADDNLERFLLFIEESPVILKFIQENNRGTATS</sequence>
<evidence type="ECO:0000313" key="2">
    <source>
        <dbReference type="Proteomes" id="UP000223834"/>
    </source>
</evidence>